<evidence type="ECO:0000313" key="2">
    <source>
        <dbReference type="EMBL" id="TPP63451.1"/>
    </source>
</evidence>
<gene>
    <name evidence="2" type="ORF">FGIG_08505</name>
</gene>
<sequence>MSIVEDCPIPSSFFGQQIYGDLYPNEVLPLPTFGHSLPRPPLIAVDPVVHNINHKPSQSAFPVNGYRERLLEHYSRTGLSSTINPISSARSLVNIANSQKPNYPLETLSPQSPELKIYRQNTPRTVNPRPSVWNKLPPEPNDRANFYSLQEGLNLTREIQNDEYEEERAMLTAQSGPQPSPRLRASQFLNCPPYHAIPHSTPDPGRQNSYEMIPSHLENSQNLTSSGESQLQCHQYKTILYVVPNSPTDKQDLCKGNSWHTDHQDSLESYRRSQEELNTKYLTDGGQQHEIPTARNSPFPHYLSCRSPGDVEIQIEHDPHKEYPGEPLDPSTGLLQQQNRYDINEKPHFETLPSPRQMAVNMPANGYNTIPLRSIDPIVQPTTVRLARSDYNQVVVDIKPRQLNEVDKQQHVSQWIQVGTLGDTVSSQVGEPSESTLEEEEPSDLVHPVLYDALDDQELAHRRGQKLLLNSSSRSPGVCDTPSQSEEDLGQQQREGLWSPTVGRISEKRDTFETEVNHPGTPETILTSSSMKSNIVINLVERPSISRVKKLHEGQLVEPPAIYHAECKPFPEIYHRTHSPERQSPERIITIKPNPVNLQLSEPSHMFPKGRSMTMPANQNTATPGITRVPSERYHRPQVAPKPTPLEQLSMMQDKRALTTTGAEIRHLNSKVSSRISKPSFISCTFPRYSNSSSRAHLNKPDWLYDGNERYLESARDTPVPNVRHLTAYFSDLIERQNDASGSVNSIRSGQYGMTDPCEGDESHITLSNQTPFLLYHETDEERRRRLRAVENLRSRTALPTADYIRPLSHSREKDAADSAPEDVYSYCRPKSAPKYKSKYISTHIFRGSTPISDGN</sequence>
<feature type="region of interest" description="Disordered" evidence="1">
    <location>
        <begin position="470"/>
        <end position="495"/>
    </location>
</feature>
<accession>A0A504YTB6</accession>
<dbReference type="OrthoDB" id="6280431at2759"/>
<organism evidence="2 3">
    <name type="scientific">Fasciola gigantica</name>
    <name type="common">Giant liver fluke</name>
    <dbReference type="NCBI Taxonomy" id="46835"/>
    <lineage>
        <taxon>Eukaryota</taxon>
        <taxon>Metazoa</taxon>
        <taxon>Spiralia</taxon>
        <taxon>Lophotrochozoa</taxon>
        <taxon>Platyhelminthes</taxon>
        <taxon>Trematoda</taxon>
        <taxon>Digenea</taxon>
        <taxon>Plagiorchiida</taxon>
        <taxon>Echinostomata</taxon>
        <taxon>Echinostomatoidea</taxon>
        <taxon>Fasciolidae</taxon>
        <taxon>Fasciola</taxon>
    </lineage>
</organism>
<evidence type="ECO:0000313" key="3">
    <source>
        <dbReference type="Proteomes" id="UP000316759"/>
    </source>
</evidence>
<reference evidence="2 3" key="1">
    <citation type="submission" date="2019-04" db="EMBL/GenBank/DDBJ databases">
        <title>Annotation for the trematode Fasciola gigantica.</title>
        <authorList>
            <person name="Choi Y.-J."/>
        </authorList>
    </citation>
    <scope>NUCLEOTIDE SEQUENCE [LARGE SCALE GENOMIC DNA]</scope>
    <source>
        <strain evidence="2">Uganda_cow_1</strain>
    </source>
</reference>
<protein>
    <submittedName>
        <fullName evidence="2">Uncharacterized protein</fullName>
    </submittedName>
</protein>
<proteinExistence type="predicted"/>
<evidence type="ECO:0000256" key="1">
    <source>
        <dbReference type="SAM" id="MobiDB-lite"/>
    </source>
</evidence>
<name>A0A504YTB6_FASGI</name>
<feature type="region of interest" description="Disordered" evidence="1">
    <location>
        <begin position="423"/>
        <end position="444"/>
    </location>
</feature>
<dbReference type="Proteomes" id="UP000316759">
    <property type="component" value="Unassembled WGS sequence"/>
</dbReference>
<dbReference type="AlphaFoldDB" id="A0A504YTB6"/>
<comment type="caution">
    <text evidence="2">The sequence shown here is derived from an EMBL/GenBank/DDBJ whole genome shotgun (WGS) entry which is preliminary data.</text>
</comment>
<keyword evidence="3" id="KW-1185">Reference proteome</keyword>
<dbReference type="EMBL" id="SUNJ01005657">
    <property type="protein sequence ID" value="TPP63451.1"/>
    <property type="molecule type" value="Genomic_DNA"/>
</dbReference>